<evidence type="ECO:0000256" key="1">
    <source>
        <dbReference type="SAM" id="MobiDB-lite"/>
    </source>
</evidence>
<evidence type="ECO:0000313" key="4">
    <source>
        <dbReference type="Proteomes" id="UP000484842"/>
    </source>
</evidence>
<feature type="compositionally biased region" description="Basic and acidic residues" evidence="1">
    <location>
        <begin position="315"/>
        <end position="329"/>
    </location>
</feature>
<sequence length="329" mass="36457">MNDDVRNRIQADYDRLLKILPTDVRKKLQPVVHEAEEMKMRFGLPLKIKHHDRWHKYPELVIDQGHLTDFRSRFDEIRDDNRAGIDGTGHRISRIPSADGKGTDGFNIRIARFFGGLAEVLRPSLHTHPSMLIAGLAGKGKSTLLRDVARIIAEKYDANVTVVDTSNEVAGDGRIPHPGIGEADRYFVPVKARQHEVILEAVANNSALIIVIDEVQKQEEAEAVRGLSAKAQFVATTHGDDPAAIIQNGPLAALFHPTPLFRWLLMVREIGVYDLYDMPQAVQGVQGGRTPTPLESFKVRVQAVETTAPTLPEAGSRDEDELKAPSKAV</sequence>
<gene>
    <name evidence="3" type="ORF">F8S09_16305</name>
</gene>
<dbReference type="Proteomes" id="UP000484842">
    <property type="component" value="Unassembled WGS sequence"/>
</dbReference>
<dbReference type="SUPFAM" id="SSF52540">
    <property type="entry name" value="P-loop containing nucleoside triphosphate hydrolases"/>
    <property type="match status" value="1"/>
</dbReference>
<name>A0A7X1NZL8_9DEIO</name>
<evidence type="ECO:0000259" key="2">
    <source>
        <dbReference type="SMART" id="SM00382"/>
    </source>
</evidence>
<dbReference type="Gene3D" id="3.40.50.300">
    <property type="entry name" value="P-loop containing nucleotide triphosphate hydrolases"/>
    <property type="match status" value="1"/>
</dbReference>
<dbReference type="SMART" id="SM00382">
    <property type="entry name" value="AAA"/>
    <property type="match status" value="1"/>
</dbReference>
<feature type="domain" description="AAA+ ATPase" evidence="2">
    <location>
        <begin position="127"/>
        <end position="260"/>
    </location>
</feature>
<protein>
    <recommendedName>
        <fullName evidence="2">AAA+ ATPase domain-containing protein</fullName>
    </recommendedName>
</protein>
<dbReference type="PANTHER" id="PTHR20953:SF3">
    <property type="entry name" value="P-LOOP CONTAINING NUCLEOSIDE TRIPHOSPHATE HYDROLASES SUPERFAMILY PROTEIN"/>
    <property type="match status" value="1"/>
</dbReference>
<dbReference type="GO" id="GO:0005524">
    <property type="term" value="F:ATP binding"/>
    <property type="evidence" value="ECO:0007669"/>
    <property type="project" value="UniProtKB-KW"/>
</dbReference>
<keyword evidence="4" id="KW-1185">Reference proteome</keyword>
<reference evidence="3 4" key="1">
    <citation type="submission" date="2019-10" db="EMBL/GenBank/DDBJ databases">
        <title>Deinococcus sp. isolated from soil.</title>
        <authorList>
            <person name="Li Y."/>
            <person name="Wang J."/>
        </authorList>
    </citation>
    <scope>NUCLEOTIDE SEQUENCE [LARGE SCALE GENOMIC DNA]</scope>
    <source>
        <strain evidence="3 4">SDU3-2</strain>
    </source>
</reference>
<dbReference type="AlphaFoldDB" id="A0A7X1NZL8"/>
<proteinExistence type="predicted"/>
<feature type="region of interest" description="Disordered" evidence="1">
    <location>
        <begin position="307"/>
        <end position="329"/>
    </location>
</feature>
<organism evidence="3 4">
    <name type="scientific">Deinococcus terrestris</name>
    <dbReference type="NCBI Taxonomy" id="2651870"/>
    <lineage>
        <taxon>Bacteria</taxon>
        <taxon>Thermotogati</taxon>
        <taxon>Deinococcota</taxon>
        <taxon>Deinococci</taxon>
        <taxon>Deinococcales</taxon>
        <taxon>Deinococcaceae</taxon>
        <taxon>Deinococcus</taxon>
    </lineage>
</organism>
<dbReference type="EMBL" id="WBSL01000018">
    <property type="protein sequence ID" value="MPY68219.1"/>
    <property type="molecule type" value="Genomic_DNA"/>
</dbReference>
<dbReference type="RefSeq" id="WP_152872529.1">
    <property type="nucleotide sequence ID" value="NZ_WBSL01000018.1"/>
</dbReference>
<comment type="caution">
    <text evidence="3">The sequence shown here is derived from an EMBL/GenBank/DDBJ whole genome shotgun (WGS) entry which is preliminary data.</text>
</comment>
<evidence type="ECO:0000313" key="3">
    <source>
        <dbReference type="EMBL" id="MPY68219.1"/>
    </source>
</evidence>
<dbReference type="PANTHER" id="PTHR20953">
    <property type="entry name" value="KINASE-RELATED"/>
    <property type="match status" value="1"/>
</dbReference>
<dbReference type="InterPro" id="IPR027417">
    <property type="entry name" value="P-loop_NTPase"/>
</dbReference>
<dbReference type="InterPro" id="IPR003593">
    <property type="entry name" value="AAA+_ATPase"/>
</dbReference>
<accession>A0A7X1NZL8</accession>